<dbReference type="SUPFAM" id="SSF54403">
    <property type="entry name" value="Cystatin/monellin"/>
    <property type="match status" value="1"/>
</dbReference>
<reference evidence="10" key="3">
    <citation type="submission" date="2025-08" db="UniProtKB">
        <authorList>
            <consortium name="RefSeq"/>
        </authorList>
    </citation>
    <scope>IDENTIFICATION</scope>
    <source>
        <strain evidence="10">17A/GY</strain>
        <tissue evidence="10">Liver</tissue>
    </source>
</reference>
<dbReference type="AlphaFoldDB" id="A0A9J7G796"/>
<dbReference type="InterPro" id="IPR043250">
    <property type="entry name" value="CST9-like"/>
</dbReference>
<dbReference type="OrthoDB" id="9626110at2759"/>
<keyword evidence="5" id="KW-0789">Thiol protease inhibitor</keyword>
<evidence type="ECO:0000313" key="9">
    <source>
        <dbReference type="Proteomes" id="UP001108280"/>
    </source>
</evidence>
<sequence length="176" mass="20299">MSCRGERKTLPRAMLLLLLGFQFTIPPVSKASEETTTLVSLLPSVEFAVNTFNQKSQGEYAYRVEQILSSWREEEMSFPVAFSIKLQLRRTMCKKFEESLDTCPFQSRYSLNNTFTCLFTVGSFPWVTQFKLYKLFPMIQALPWLQQNQNHGTIMFQPIGAGTILVDSIVQQYQQV</sequence>
<dbReference type="GO" id="GO:0004869">
    <property type="term" value="F:cysteine-type endopeptidase inhibitor activity"/>
    <property type="evidence" value="ECO:0007669"/>
    <property type="project" value="UniProtKB-KW"/>
</dbReference>
<evidence type="ECO:0000256" key="5">
    <source>
        <dbReference type="ARBA" id="ARBA00022704"/>
    </source>
</evidence>
<proteinExistence type="inferred from homology"/>
<dbReference type="GO" id="GO:0005615">
    <property type="term" value="C:extracellular space"/>
    <property type="evidence" value="ECO:0007669"/>
    <property type="project" value="TreeGrafter"/>
</dbReference>
<dbReference type="Gene3D" id="3.10.450.10">
    <property type="match status" value="1"/>
</dbReference>
<keyword evidence="3" id="KW-0964">Secreted</keyword>
<dbReference type="InterPro" id="IPR046350">
    <property type="entry name" value="Cystatin_sf"/>
</dbReference>
<dbReference type="Proteomes" id="UP001108280">
    <property type="component" value="Chromosome 6"/>
</dbReference>
<name>A0A9J7G796_CRIGR</name>
<accession>A0A9J7G796</accession>
<dbReference type="RefSeq" id="XP_027276677.1">
    <property type="nucleotide sequence ID" value="XM_027420876.1"/>
</dbReference>
<dbReference type="KEGG" id="cge:100771766"/>
<dbReference type="GO" id="GO:0019730">
    <property type="term" value="P:antimicrobial humoral response"/>
    <property type="evidence" value="ECO:0007669"/>
    <property type="project" value="TreeGrafter"/>
</dbReference>
<gene>
    <name evidence="10" type="primary">LOC100771766</name>
</gene>
<feature type="chain" id="PRO_5039929544" evidence="7">
    <location>
        <begin position="32"/>
        <end position="176"/>
    </location>
</feature>
<feature type="signal peptide" evidence="7">
    <location>
        <begin position="1"/>
        <end position="31"/>
    </location>
</feature>
<evidence type="ECO:0000256" key="1">
    <source>
        <dbReference type="ARBA" id="ARBA00004613"/>
    </source>
</evidence>
<feature type="domain" description="Cystatin" evidence="8">
    <location>
        <begin position="42"/>
        <end position="125"/>
    </location>
</feature>
<evidence type="ECO:0000256" key="4">
    <source>
        <dbReference type="ARBA" id="ARBA00022690"/>
    </source>
</evidence>
<evidence type="ECO:0000313" key="10">
    <source>
        <dbReference type="RefSeq" id="XP_027276677.1"/>
    </source>
</evidence>
<dbReference type="GeneID" id="100771766"/>
<protein>
    <submittedName>
        <fullName evidence="10">Cystatin-9</fullName>
    </submittedName>
</protein>
<dbReference type="PANTHER" id="PTHR46945">
    <property type="entry name" value="CYSTATIN-9-LIKE"/>
    <property type="match status" value="1"/>
</dbReference>
<reference evidence="9" key="2">
    <citation type="journal article" date="2020" name="Biotechnol. Bioeng.">
        <title>Chromosome-scale scaffolds for the Chinese hamster reference genome assembly to facilitate the study of the CHO epigenome.</title>
        <authorList>
            <person name="Hilliard W."/>
            <person name="MacDonald M."/>
            <person name="Lee K.H."/>
        </authorList>
    </citation>
    <scope>NUCLEOTIDE SEQUENCE [LARGE SCALE GENOMIC DNA]</scope>
    <source>
        <strain evidence="9">17A/GY</strain>
    </source>
</reference>
<keyword evidence="9" id="KW-1185">Reference proteome</keyword>
<dbReference type="PANTHER" id="PTHR46945:SF1">
    <property type="entry name" value="CYSTATIN-9-LIKE"/>
    <property type="match status" value="1"/>
</dbReference>
<evidence type="ECO:0000256" key="2">
    <source>
        <dbReference type="ARBA" id="ARBA00009403"/>
    </source>
</evidence>
<evidence type="ECO:0000256" key="7">
    <source>
        <dbReference type="SAM" id="SignalP"/>
    </source>
</evidence>
<comment type="subcellular location">
    <subcellularLocation>
        <location evidence="1">Secreted</location>
    </subcellularLocation>
</comment>
<keyword evidence="4" id="KW-0646">Protease inhibitor</keyword>
<dbReference type="InterPro" id="IPR000010">
    <property type="entry name" value="Cystatin_dom"/>
</dbReference>
<keyword evidence="6 7" id="KW-0732">Signal</keyword>
<evidence type="ECO:0000259" key="8">
    <source>
        <dbReference type="Pfam" id="PF00031"/>
    </source>
</evidence>
<evidence type="ECO:0000256" key="6">
    <source>
        <dbReference type="ARBA" id="ARBA00022729"/>
    </source>
</evidence>
<comment type="similarity">
    <text evidence="2">Belongs to the cystatin family.</text>
</comment>
<dbReference type="CDD" id="cd00042">
    <property type="entry name" value="CY"/>
    <property type="match status" value="1"/>
</dbReference>
<evidence type="ECO:0000256" key="3">
    <source>
        <dbReference type="ARBA" id="ARBA00022525"/>
    </source>
</evidence>
<reference evidence="9" key="1">
    <citation type="journal article" date="2018" name="Biotechnol. Bioeng.">
        <title>A reference genome of the Chinese hamster based on a hybrid assembly strategy.</title>
        <authorList>
            <person name="Rupp O."/>
            <person name="MacDonald M.L."/>
            <person name="Li S."/>
            <person name="Dhiman H."/>
            <person name="Polson S."/>
            <person name="Griep S."/>
            <person name="Heffner K."/>
            <person name="Hernandez I."/>
            <person name="Brinkrolf K."/>
            <person name="Jadhav V."/>
            <person name="Samoudi M."/>
            <person name="Hao H."/>
            <person name="Kingham B."/>
            <person name="Goesmann A."/>
            <person name="Betenbaugh M.J."/>
            <person name="Lewis N.E."/>
            <person name="Borth N."/>
            <person name="Lee K.H."/>
        </authorList>
    </citation>
    <scope>NUCLEOTIDE SEQUENCE [LARGE SCALE GENOMIC DNA]</scope>
    <source>
        <strain evidence="9">17A/GY</strain>
    </source>
</reference>
<dbReference type="RefSeq" id="XP_003500025.1">
    <property type="nucleotide sequence ID" value="XM_003499977.1"/>
</dbReference>
<dbReference type="Pfam" id="PF00031">
    <property type="entry name" value="Cystatin"/>
    <property type="match status" value="1"/>
</dbReference>
<organism evidence="9 10">
    <name type="scientific">Cricetulus griseus</name>
    <name type="common">Chinese hamster</name>
    <name type="synonym">Cricetulus barabensis griseus</name>
    <dbReference type="NCBI Taxonomy" id="10029"/>
    <lineage>
        <taxon>Eukaryota</taxon>
        <taxon>Metazoa</taxon>
        <taxon>Chordata</taxon>
        <taxon>Craniata</taxon>
        <taxon>Vertebrata</taxon>
        <taxon>Euteleostomi</taxon>
        <taxon>Mammalia</taxon>
        <taxon>Eutheria</taxon>
        <taxon>Euarchontoglires</taxon>
        <taxon>Glires</taxon>
        <taxon>Rodentia</taxon>
        <taxon>Myomorpha</taxon>
        <taxon>Muroidea</taxon>
        <taxon>Cricetidae</taxon>
        <taxon>Cricetinae</taxon>
        <taxon>Cricetulus</taxon>
    </lineage>
</organism>